<evidence type="ECO:0000256" key="11">
    <source>
        <dbReference type="RuleBase" id="RU000544"/>
    </source>
</evidence>
<dbReference type="AlphaFoldDB" id="A0A811KQI1"/>
<protein>
    <recommendedName>
        <fullName evidence="11">Thymidine kinase</fullName>
        <ecNumber evidence="11">2.7.1.21</ecNumber>
    </recommendedName>
</protein>
<name>A0A811KQI1_9BILA</name>
<evidence type="ECO:0000313" key="13">
    <source>
        <dbReference type="EMBL" id="CAD5218744.1"/>
    </source>
</evidence>
<dbReference type="InterPro" id="IPR020633">
    <property type="entry name" value="Thymidine_kinase_CS"/>
</dbReference>
<evidence type="ECO:0000256" key="7">
    <source>
        <dbReference type="ARBA" id="ARBA00022833"/>
    </source>
</evidence>
<evidence type="ECO:0000256" key="12">
    <source>
        <dbReference type="RuleBase" id="RU004165"/>
    </source>
</evidence>
<dbReference type="SUPFAM" id="SSF52540">
    <property type="entry name" value="P-loop containing nucleoside triphosphate hydrolases"/>
    <property type="match status" value="1"/>
</dbReference>
<evidence type="ECO:0000256" key="8">
    <source>
        <dbReference type="ARBA" id="ARBA00022840"/>
    </source>
</evidence>
<dbReference type="GO" id="GO:0005524">
    <property type="term" value="F:ATP binding"/>
    <property type="evidence" value="ECO:0007669"/>
    <property type="project" value="UniProtKB-KW"/>
</dbReference>
<evidence type="ECO:0000256" key="4">
    <source>
        <dbReference type="ARBA" id="ARBA00022723"/>
    </source>
</evidence>
<dbReference type="GO" id="GO:0071897">
    <property type="term" value="P:DNA biosynthetic process"/>
    <property type="evidence" value="ECO:0007669"/>
    <property type="project" value="UniProtKB-KW"/>
</dbReference>
<evidence type="ECO:0000256" key="9">
    <source>
        <dbReference type="ARBA" id="ARBA00046642"/>
    </source>
</evidence>
<dbReference type="OrthoDB" id="439028at2759"/>
<comment type="similarity">
    <text evidence="1 12">Belongs to the thymidine kinase family.</text>
</comment>
<comment type="catalytic activity">
    <reaction evidence="10">
        <text>thymidine + ATP = dTMP + ADP + H(+)</text>
        <dbReference type="Rhea" id="RHEA:19129"/>
        <dbReference type="ChEBI" id="CHEBI:15378"/>
        <dbReference type="ChEBI" id="CHEBI:17748"/>
        <dbReference type="ChEBI" id="CHEBI:30616"/>
        <dbReference type="ChEBI" id="CHEBI:63528"/>
        <dbReference type="ChEBI" id="CHEBI:456216"/>
        <dbReference type="EC" id="2.7.1.21"/>
    </reaction>
    <physiologicalReaction direction="left-to-right" evidence="10">
        <dbReference type="Rhea" id="RHEA:19130"/>
    </physiologicalReaction>
</comment>
<keyword evidence="3 11" id="KW-0808">Transferase</keyword>
<dbReference type="Gene3D" id="3.30.60.20">
    <property type="match status" value="1"/>
</dbReference>
<accession>A0A811KQI1</accession>
<dbReference type="PROSITE" id="PS00603">
    <property type="entry name" value="TK_CELLULAR_TYPE"/>
    <property type="match status" value="1"/>
</dbReference>
<evidence type="ECO:0000256" key="1">
    <source>
        <dbReference type="ARBA" id="ARBA00007587"/>
    </source>
</evidence>
<dbReference type="InterPro" id="IPR001267">
    <property type="entry name" value="Thymidine_kinase"/>
</dbReference>
<reference evidence="13" key="1">
    <citation type="submission" date="2020-09" db="EMBL/GenBank/DDBJ databases">
        <authorList>
            <person name="Kikuchi T."/>
        </authorList>
    </citation>
    <scope>NUCLEOTIDE SEQUENCE</scope>
    <source>
        <strain evidence="13">SH1</strain>
    </source>
</reference>
<sequence>MRPITRIPFIRYSSTLPCSSLNLNVLHKNDLKLDRNGPKLSHSWLKSTRIESKRWQMSYPTFETMKNRYHLSNGSIHLIVGPMFSGKTTELFRLSNRYSLAGKRVVVVKYARDTRYDDLMVCTHDLRKMDAISAVKVNDVWDELIKHDVIGIDEGQFFDDVVECAEQLADMGKTVIIAALDGDFQRKPFPNIATLFPLAEKVDKVNAVCRCGDDASFTLRTVKCNQVEVIGGKEMYEAVCRTCYHEQVALQKKYDEEVKNKDKMSIDKTNVLKRVHSIENGTAPEDLGRKRQVV</sequence>
<evidence type="ECO:0000256" key="10">
    <source>
        <dbReference type="ARBA" id="ARBA00048113"/>
    </source>
</evidence>
<dbReference type="PANTHER" id="PTHR11441">
    <property type="entry name" value="THYMIDINE KINASE"/>
    <property type="match status" value="1"/>
</dbReference>
<evidence type="ECO:0000256" key="6">
    <source>
        <dbReference type="ARBA" id="ARBA00022777"/>
    </source>
</evidence>
<keyword evidence="14" id="KW-1185">Reference proteome</keyword>
<evidence type="ECO:0000313" key="14">
    <source>
        <dbReference type="Proteomes" id="UP000614601"/>
    </source>
</evidence>
<keyword evidence="2 11" id="KW-0237">DNA synthesis</keyword>
<evidence type="ECO:0000256" key="5">
    <source>
        <dbReference type="ARBA" id="ARBA00022741"/>
    </source>
</evidence>
<keyword evidence="7" id="KW-0862">Zinc</keyword>
<dbReference type="EMBL" id="CAJFDH010000004">
    <property type="protein sequence ID" value="CAD5218744.1"/>
    <property type="molecule type" value="Genomic_DNA"/>
</dbReference>
<keyword evidence="8 11" id="KW-0067">ATP-binding</keyword>
<dbReference type="EMBL" id="CAJFCW020000004">
    <property type="protein sequence ID" value="CAG9111561.1"/>
    <property type="molecule type" value="Genomic_DNA"/>
</dbReference>
<dbReference type="EC" id="2.7.1.21" evidence="11"/>
<comment type="subunit">
    <text evidence="9">Homotetramer. Tetramerization from dimerization is induced by ATP and increases catalytic efficiency due to a high affinity for thymidine. Tetramerization is inhibited by phosphorylation at Ser-13. Interacts (via the KEN box) with FZR1.</text>
</comment>
<evidence type="ECO:0000256" key="3">
    <source>
        <dbReference type="ARBA" id="ARBA00022679"/>
    </source>
</evidence>
<dbReference type="GO" id="GO:0046104">
    <property type="term" value="P:thymidine metabolic process"/>
    <property type="evidence" value="ECO:0007669"/>
    <property type="project" value="TreeGrafter"/>
</dbReference>
<dbReference type="GO" id="GO:0004797">
    <property type="term" value="F:thymidine kinase activity"/>
    <property type="evidence" value="ECO:0007669"/>
    <property type="project" value="UniProtKB-EC"/>
</dbReference>
<dbReference type="Proteomes" id="UP000614601">
    <property type="component" value="Unassembled WGS sequence"/>
</dbReference>
<dbReference type="Proteomes" id="UP000783686">
    <property type="component" value="Unassembled WGS sequence"/>
</dbReference>
<dbReference type="FunFam" id="3.40.50.300:FF:001270">
    <property type="entry name" value="Thymidine kinase"/>
    <property type="match status" value="1"/>
</dbReference>
<dbReference type="Gene3D" id="3.40.50.300">
    <property type="entry name" value="P-loop containing nucleotide triphosphate hydrolases"/>
    <property type="match status" value="1"/>
</dbReference>
<gene>
    <name evidence="13" type="ORF">BOKJ2_LOCUS7954</name>
</gene>
<organism evidence="13 14">
    <name type="scientific">Bursaphelenchus okinawaensis</name>
    <dbReference type="NCBI Taxonomy" id="465554"/>
    <lineage>
        <taxon>Eukaryota</taxon>
        <taxon>Metazoa</taxon>
        <taxon>Ecdysozoa</taxon>
        <taxon>Nematoda</taxon>
        <taxon>Chromadorea</taxon>
        <taxon>Rhabditida</taxon>
        <taxon>Tylenchina</taxon>
        <taxon>Tylenchomorpha</taxon>
        <taxon>Aphelenchoidea</taxon>
        <taxon>Aphelenchoididae</taxon>
        <taxon>Bursaphelenchus</taxon>
    </lineage>
</organism>
<comment type="caution">
    <text evidence="13">The sequence shown here is derived from an EMBL/GenBank/DDBJ whole genome shotgun (WGS) entry which is preliminary data.</text>
</comment>
<dbReference type="GO" id="GO:0046872">
    <property type="term" value="F:metal ion binding"/>
    <property type="evidence" value="ECO:0007669"/>
    <property type="project" value="UniProtKB-KW"/>
</dbReference>
<keyword evidence="6 11" id="KW-0418">Kinase</keyword>
<proteinExistence type="inferred from homology"/>
<dbReference type="GO" id="GO:0042802">
    <property type="term" value="F:identical protein binding"/>
    <property type="evidence" value="ECO:0007669"/>
    <property type="project" value="UniProtKB-ARBA"/>
</dbReference>
<keyword evidence="4" id="KW-0479">Metal-binding</keyword>
<dbReference type="InterPro" id="IPR027417">
    <property type="entry name" value="P-loop_NTPase"/>
</dbReference>
<dbReference type="PANTHER" id="PTHR11441:SF0">
    <property type="entry name" value="THYMIDINE KINASE, CYTOSOLIC"/>
    <property type="match status" value="1"/>
</dbReference>
<evidence type="ECO:0000256" key="2">
    <source>
        <dbReference type="ARBA" id="ARBA00022634"/>
    </source>
</evidence>
<dbReference type="SUPFAM" id="SSF57716">
    <property type="entry name" value="Glucocorticoid receptor-like (DNA-binding domain)"/>
    <property type="match status" value="1"/>
</dbReference>
<dbReference type="Pfam" id="PF00265">
    <property type="entry name" value="TK"/>
    <property type="match status" value="1"/>
</dbReference>
<keyword evidence="5 11" id="KW-0547">Nucleotide-binding</keyword>